<dbReference type="InterPro" id="IPR012328">
    <property type="entry name" value="Chalcone/stilbene_synt_C"/>
</dbReference>
<dbReference type="PANTHER" id="PTHR11877">
    <property type="entry name" value="HYDROXYMETHYLGLUTARYL-COA SYNTHASE"/>
    <property type="match status" value="1"/>
</dbReference>
<dbReference type="Gene3D" id="3.40.47.10">
    <property type="match status" value="2"/>
</dbReference>
<dbReference type="Pfam" id="PF02797">
    <property type="entry name" value="Chal_sti_synt_C"/>
    <property type="match status" value="1"/>
</dbReference>
<evidence type="ECO:0000256" key="1">
    <source>
        <dbReference type="ARBA" id="ARBA00005531"/>
    </source>
</evidence>
<reference evidence="6" key="1">
    <citation type="submission" date="2021-02" db="EMBL/GenBank/DDBJ databases">
        <authorList>
            <person name="Syme A R."/>
            <person name="Syme A R."/>
            <person name="Moolhuijzen P."/>
        </authorList>
    </citation>
    <scope>NUCLEOTIDE SEQUENCE</scope>
    <source>
        <strain evidence="6">W1-1</strain>
    </source>
</reference>
<dbReference type="GO" id="GO:0030639">
    <property type="term" value="P:polyketide biosynthetic process"/>
    <property type="evidence" value="ECO:0007669"/>
    <property type="project" value="TreeGrafter"/>
</dbReference>
<sequence length="436" mass="47258">MARNGKPDAIYVTGIAHEYPQFSVKQEQFQGLLEKLYPEHSNVEGLQKLVALNNKTNILARPTVQDYTQWTKEDSKPPTIDSISRVFRTVSGDLATSACNKAIKEAGLAPNDITHVVAVTCTDQGNPGYDLFVCQKLGLRPEVQRVLLQGVGCAGGLSALRTAADIVAAASQKRRPARVLVMTCELCSLFLRAELQAAIRDGDSVHVAPALFSDAAAALVVCNGDTLGEAQKPIFELDEWGSMAVPGTSDYMSYDIEKNGMIARISKDVPKAAVGAIIPMFEQLQSASSNSHSHGLPAPHPPPSAFDWAIHPGGTAILQGAKQALQLTDDHMKASLDVYRHYGNSSSSTVLIVLDKLRHMGKGRDKVVATSFGPGLNIEMCILKRSRHSLGPVYSMADRHSKIYTIWLSFQSKLSRRVSRKGHAVMKTDGYISATH</sequence>
<evidence type="ECO:0000259" key="4">
    <source>
        <dbReference type="Pfam" id="PF00195"/>
    </source>
</evidence>
<dbReference type="AlphaFoldDB" id="A0A6S6WHG6"/>
<dbReference type="Pfam" id="PF00195">
    <property type="entry name" value="Chal_sti_synt_N"/>
    <property type="match status" value="1"/>
</dbReference>
<dbReference type="SUPFAM" id="SSF53901">
    <property type="entry name" value="Thiolase-like"/>
    <property type="match status" value="2"/>
</dbReference>
<proteinExistence type="inferred from homology"/>
<dbReference type="GO" id="GO:0016747">
    <property type="term" value="F:acyltransferase activity, transferring groups other than amino-acyl groups"/>
    <property type="evidence" value="ECO:0007669"/>
    <property type="project" value="InterPro"/>
</dbReference>
<evidence type="ECO:0000256" key="2">
    <source>
        <dbReference type="ARBA" id="ARBA00022679"/>
    </source>
</evidence>
<dbReference type="EMBL" id="HG992988">
    <property type="protein sequence ID" value="CAE7219647.1"/>
    <property type="molecule type" value="Genomic_DNA"/>
</dbReference>
<evidence type="ECO:0000259" key="5">
    <source>
        <dbReference type="Pfam" id="PF02797"/>
    </source>
</evidence>
<gene>
    <name evidence="6" type="ORF">PTTW11_11198</name>
</gene>
<accession>A0A6S6WHG6</accession>
<dbReference type="PANTHER" id="PTHR11877:SF46">
    <property type="entry name" value="TYPE III POLYKETIDE SYNTHASE A"/>
    <property type="match status" value="1"/>
</dbReference>
<evidence type="ECO:0000256" key="3">
    <source>
        <dbReference type="RuleBase" id="RU003633"/>
    </source>
</evidence>
<evidence type="ECO:0000313" key="7">
    <source>
        <dbReference type="Proteomes" id="UP000472372"/>
    </source>
</evidence>
<dbReference type="PIRSF" id="PIRSF000451">
    <property type="entry name" value="PKS_III"/>
    <property type="match status" value="1"/>
</dbReference>
<dbReference type="CDD" id="cd00831">
    <property type="entry name" value="CHS_like"/>
    <property type="match status" value="1"/>
</dbReference>
<keyword evidence="3" id="KW-0012">Acyltransferase</keyword>
<protein>
    <submittedName>
        <fullName evidence="6">Polyketide synthase PksE</fullName>
    </submittedName>
</protein>
<feature type="domain" description="Chalcone/stilbene synthase N-terminal" evidence="4">
    <location>
        <begin position="55"/>
        <end position="222"/>
    </location>
</feature>
<comment type="similarity">
    <text evidence="1 3">Belongs to the thiolase-like superfamily. Chalcone/stilbene synthases family.</text>
</comment>
<dbReference type="InterPro" id="IPR016039">
    <property type="entry name" value="Thiolase-like"/>
</dbReference>
<name>A0A6S6WHG6_9PLEO</name>
<feature type="domain" description="Chalcone/stilbene synthase C-terminal" evidence="5">
    <location>
        <begin position="245"/>
        <end position="384"/>
    </location>
</feature>
<organism evidence="6 7">
    <name type="scientific">Pyrenophora teres f. teres</name>
    <dbReference type="NCBI Taxonomy" id="97479"/>
    <lineage>
        <taxon>Eukaryota</taxon>
        <taxon>Fungi</taxon>
        <taxon>Dikarya</taxon>
        <taxon>Ascomycota</taxon>
        <taxon>Pezizomycotina</taxon>
        <taxon>Dothideomycetes</taxon>
        <taxon>Pleosporomycetidae</taxon>
        <taxon>Pleosporales</taxon>
        <taxon>Pleosporineae</taxon>
        <taxon>Pleosporaceae</taxon>
        <taxon>Pyrenophora</taxon>
    </lineage>
</organism>
<dbReference type="InterPro" id="IPR011141">
    <property type="entry name" value="Polyketide_synthase_type-III"/>
</dbReference>
<dbReference type="InterPro" id="IPR001099">
    <property type="entry name" value="Chalcone/stilbene_synt_N"/>
</dbReference>
<keyword evidence="2 3" id="KW-0808">Transferase</keyword>
<evidence type="ECO:0000313" key="6">
    <source>
        <dbReference type="EMBL" id="CAE7219647.1"/>
    </source>
</evidence>
<dbReference type="Proteomes" id="UP000472372">
    <property type="component" value="Chromosome 12"/>
</dbReference>